<dbReference type="GO" id="GO:0004222">
    <property type="term" value="F:metalloendopeptidase activity"/>
    <property type="evidence" value="ECO:0007669"/>
    <property type="project" value="InterPro"/>
</dbReference>
<dbReference type="FunFam" id="3.40.390.10:FF:000009">
    <property type="entry name" value="Oligopeptidase A"/>
    <property type="match status" value="1"/>
</dbReference>
<keyword evidence="11" id="KW-1185">Reference proteome</keyword>
<comment type="caution">
    <text evidence="10">The sequence shown here is derived from an EMBL/GenBank/DDBJ whole genome shotgun (WGS) entry which is preliminary data.</text>
</comment>
<dbReference type="PANTHER" id="PTHR43660">
    <property type="entry name" value="DIPEPTIDYL CARBOXYPEPTIDASE"/>
    <property type="match status" value="1"/>
</dbReference>
<dbReference type="InterPro" id="IPR024079">
    <property type="entry name" value="MetalloPept_cat_dom_sf"/>
</dbReference>
<dbReference type="PANTHER" id="PTHR43660:SF1">
    <property type="entry name" value="DIPEPTIDYL CARBOXYPEPTIDASE"/>
    <property type="match status" value="1"/>
</dbReference>
<protein>
    <submittedName>
        <fullName evidence="10">M3 family metallopeptidase</fullName>
        <ecNumber evidence="10">3.4.24.-</ecNumber>
    </submittedName>
</protein>
<evidence type="ECO:0000256" key="7">
    <source>
        <dbReference type="RuleBase" id="RU003435"/>
    </source>
</evidence>
<name>A0AAW9QZ87_9GAMM</name>
<proteinExistence type="inferred from homology"/>
<dbReference type="GO" id="GO:0004180">
    <property type="term" value="F:carboxypeptidase activity"/>
    <property type="evidence" value="ECO:0007669"/>
    <property type="project" value="TreeGrafter"/>
</dbReference>
<gene>
    <name evidence="10" type="ORF">WB794_00405</name>
</gene>
<dbReference type="GO" id="GO:0046872">
    <property type="term" value="F:metal ion binding"/>
    <property type="evidence" value="ECO:0007669"/>
    <property type="project" value="UniProtKB-UniRule"/>
</dbReference>
<dbReference type="RefSeq" id="WP_337333860.1">
    <property type="nucleotide sequence ID" value="NZ_JBBDHC010000001.1"/>
</dbReference>
<keyword evidence="5 7" id="KW-0862">Zinc</keyword>
<dbReference type="Pfam" id="PF01432">
    <property type="entry name" value="Peptidase_M3"/>
    <property type="match status" value="1"/>
</dbReference>
<dbReference type="InterPro" id="IPR024077">
    <property type="entry name" value="Neurolysin/TOP_dom2"/>
</dbReference>
<evidence type="ECO:0000256" key="3">
    <source>
        <dbReference type="ARBA" id="ARBA00022723"/>
    </source>
</evidence>
<evidence type="ECO:0000256" key="8">
    <source>
        <dbReference type="SAM" id="SignalP"/>
    </source>
</evidence>
<keyword evidence="4 7" id="KW-0378">Hydrolase</keyword>
<dbReference type="EMBL" id="JBBDHC010000001">
    <property type="protein sequence ID" value="MEJ1248144.1"/>
    <property type="molecule type" value="Genomic_DNA"/>
</dbReference>
<dbReference type="SUPFAM" id="SSF55486">
    <property type="entry name" value="Metalloproteases ('zincins'), catalytic domain"/>
    <property type="match status" value="1"/>
</dbReference>
<comment type="cofactor">
    <cofactor evidence="7">
        <name>Zn(2+)</name>
        <dbReference type="ChEBI" id="CHEBI:29105"/>
    </cofactor>
    <text evidence="7">Binds 1 zinc ion.</text>
</comment>
<feature type="chain" id="PRO_5043858185" evidence="8">
    <location>
        <begin position="21"/>
        <end position="729"/>
    </location>
</feature>
<dbReference type="AlphaFoldDB" id="A0AAW9QZ87"/>
<evidence type="ECO:0000256" key="1">
    <source>
        <dbReference type="ARBA" id="ARBA00006040"/>
    </source>
</evidence>
<dbReference type="GO" id="GO:0006508">
    <property type="term" value="P:proteolysis"/>
    <property type="evidence" value="ECO:0007669"/>
    <property type="project" value="UniProtKB-KW"/>
</dbReference>
<dbReference type="GO" id="GO:0005829">
    <property type="term" value="C:cytosol"/>
    <property type="evidence" value="ECO:0007669"/>
    <property type="project" value="UniProtKB-ARBA"/>
</dbReference>
<reference evidence="10 11" key="1">
    <citation type="journal article" date="2016" name="Antonie Van Leeuwenhoek">
        <title>Denitratimonas tolerans gen. nov., sp. nov., a denitrifying bacterium isolated from a bioreactor for tannery wastewater treatment.</title>
        <authorList>
            <person name="Han S.I."/>
            <person name="Kim J.O."/>
            <person name="Lee Y.R."/>
            <person name="Ekpeghere K.I."/>
            <person name="Koh S.C."/>
            <person name="Whang K.S."/>
        </authorList>
    </citation>
    <scope>NUCLEOTIDE SEQUENCE [LARGE SCALE GENOMIC DNA]</scope>
    <source>
        <strain evidence="10 11">KACC 17565</strain>
    </source>
</reference>
<sequence length="729" mass="80167">MTLTRLTLASAICLALGLSACSPDGTPSAPAESTSAAAGSTASEAAQANPFFSASALPLQTPDFRLIREEHYLPAIEEGMKRQLIEIRAIADNPEPASVANTLEAMERSGDLLTRVTQVFFNIVGTDSNDALRKIQSEVAPKMAAHQDAILLDSALFARIKSLHDGRATAGYDPETLRLIEVTYKRFVQAGAELSDADKAIVRKLNEEQASLMTGFQQALLKQTEASVIVVDDVAQLDGLGAGAIAAAAEAAKAAGHEGKWLLRLTNTTRQPVLTSLKDRALRQRVWEASANRGLTDGDGDTRAAVLRLAKLRAERAQLLGYPNHAAYTLTTQMAGTPEAAMGMLDELAPAALANAKGEAAQIQAAIRADGQDFELAPWDWEYYAEKVRAKNYDFDPEAVKPYFELNRVLEDGLFYALNRFYGVSFRERTDLPVYHPDVRVFDVIDADDTRIGLFYADYFARPSKRGGAWMSAFRGQSQLLDQKPVIINVMNIPKPVEGQPALMSFDEVTTMFHEVGHGVHGLFSQVRYPSLAGTAVSRDYVEFPSQFEEDWNKDPEVLARYARHHETGEAIPQDLLDKMLKASSFNQGFDTLEYVAAALVDLEWHTLPADAQVDDVIAFEQAALEKHGISYAPVPPRYRSPFFAHVFAGGYSSGYYAYMWAEVLAADAFAHVQQQGGLNSEVGTRFRKEILSRGNSQDPMEMYTAWRGQKPDPAHLLHRRGLRVDSTD</sequence>
<evidence type="ECO:0000256" key="5">
    <source>
        <dbReference type="ARBA" id="ARBA00022833"/>
    </source>
</evidence>
<dbReference type="InterPro" id="IPR034005">
    <property type="entry name" value="M3A_DCP"/>
</dbReference>
<keyword evidence="8" id="KW-0732">Signal</keyword>
<evidence type="ECO:0000313" key="11">
    <source>
        <dbReference type="Proteomes" id="UP001364472"/>
    </source>
</evidence>
<dbReference type="Gene3D" id="1.10.1370.40">
    <property type="match status" value="1"/>
</dbReference>
<dbReference type="EC" id="3.4.24.-" evidence="10"/>
<evidence type="ECO:0000259" key="9">
    <source>
        <dbReference type="Pfam" id="PF01432"/>
    </source>
</evidence>
<dbReference type="PROSITE" id="PS51257">
    <property type="entry name" value="PROKAR_LIPOPROTEIN"/>
    <property type="match status" value="1"/>
</dbReference>
<keyword evidence="2 7" id="KW-0645">Protease</keyword>
<dbReference type="CDD" id="cd06456">
    <property type="entry name" value="M3A_DCP"/>
    <property type="match status" value="1"/>
</dbReference>
<accession>A0AAW9QZ87</accession>
<dbReference type="Proteomes" id="UP001364472">
    <property type="component" value="Unassembled WGS sequence"/>
</dbReference>
<evidence type="ECO:0000256" key="4">
    <source>
        <dbReference type="ARBA" id="ARBA00022801"/>
    </source>
</evidence>
<dbReference type="Gene3D" id="1.10.1370.10">
    <property type="entry name" value="Neurolysin, domain 3"/>
    <property type="match status" value="1"/>
</dbReference>
<dbReference type="Gene3D" id="3.40.390.10">
    <property type="entry name" value="Collagenase (Catalytic Domain)"/>
    <property type="match status" value="1"/>
</dbReference>
<dbReference type="InterPro" id="IPR045090">
    <property type="entry name" value="Pept_M3A_M3B"/>
</dbReference>
<feature type="signal peptide" evidence="8">
    <location>
        <begin position="1"/>
        <end position="20"/>
    </location>
</feature>
<organism evidence="10 11">
    <name type="scientific">Denitratimonas tolerans</name>
    <dbReference type="NCBI Taxonomy" id="1338420"/>
    <lineage>
        <taxon>Bacteria</taxon>
        <taxon>Pseudomonadati</taxon>
        <taxon>Pseudomonadota</taxon>
        <taxon>Gammaproteobacteria</taxon>
        <taxon>Lysobacterales</taxon>
        <taxon>Lysobacteraceae</taxon>
        <taxon>Denitratimonas</taxon>
    </lineage>
</organism>
<keyword evidence="6 7" id="KW-0482">Metalloprotease</keyword>
<evidence type="ECO:0000256" key="6">
    <source>
        <dbReference type="ARBA" id="ARBA00023049"/>
    </source>
</evidence>
<feature type="domain" description="Peptidase M3A/M3B catalytic" evidence="9">
    <location>
        <begin position="273"/>
        <end position="721"/>
    </location>
</feature>
<evidence type="ECO:0000256" key="2">
    <source>
        <dbReference type="ARBA" id="ARBA00022670"/>
    </source>
</evidence>
<evidence type="ECO:0000313" key="10">
    <source>
        <dbReference type="EMBL" id="MEJ1248144.1"/>
    </source>
</evidence>
<dbReference type="InterPro" id="IPR001567">
    <property type="entry name" value="Pept_M3A_M3B_dom"/>
</dbReference>
<keyword evidence="3 7" id="KW-0479">Metal-binding</keyword>
<comment type="similarity">
    <text evidence="1 7">Belongs to the peptidase M3 family.</text>
</comment>